<dbReference type="EMBL" id="KL662127">
    <property type="protein sequence ID" value="KFM26305.1"/>
    <property type="molecule type" value="Genomic_DNA"/>
</dbReference>
<keyword evidence="5" id="KW-0732">Signal</keyword>
<evidence type="ECO:0000256" key="1">
    <source>
        <dbReference type="ARBA" id="ARBA00004305"/>
    </source>
</evidence>
<feature type="region of interest" description="Disordered" evidence="4">
    <location>
        <begin position="81"/>
        <end position="121"/>
    </location>
</feature>
<dbReference type="GeneID" id="23616189"/>
<comment type="subcellular location">
    <subcellularLocation>
        <location evidence="1">Mitochondrion matrix</location>
    </subcellularLocation>
</comment>
<sequence length="121" mass="13159">MVKLTFILLLALVSAAAVEAFKGDAVMLPEALKEIRSRFEESRGERDPETLAKLQHDASEAAEFITTHVVQAATNERGNLEMTVPPITHGSEAEPVLPGMRLPREKKGRKAADANDGPRAE</sequence>
<accession>A0A087SKQ1</accession>
<dbReference type="AlphaFoldDB" id="A0A087SKQ1"/>
<organism evidence="6 7">
    <name type="scientific">Auxenochlorella protothecoides</name>
    <name type="common">Green microalga</name>
    <name type="synonym">Chlorella protothecoides</name>
    <dbReference type="NCBI Taxonomy" id="3075"/>
    <lineage>
        <taxon>Eukaryota</taxon>
        <taxon>Viridiplantae</taxon>
        <taxon>Chlorophyta</taxon>
        <taxon>core chlorophytes</taxon>
        <taxon>Trebouxiophyceae</taxon>
        <taxon>Chlorellales</taxon>
        <taxon>Chlorellaceae</taxon>
        <taxon>Auxenochlorella</taxon>
    </lineage>
</organism>
<dbReference type="Proteomes" id="UP000028924">
    <property type="component" value="Unassembled WGS sequence"/>
</dbReference>
<keyword evidence="2" id="KW-0496">Mitochondrion</keyword>
<dbReference type="STRING" id="3075.A0A087SKQ1"/>
<feature type="signal peptide" evidence="5">
    <location>
        <begin position="1"/>
        <end position="20"/>
    </location>
</feature>
<dbReference type="InterPro" id="IPR045298">
    <property type="entry name" value="Complex1_LYR_LYRM7"/>
</dbReference>
<dbReference type="InterPro" id="IPR050435">
    <property type="entry name" value="MZM1/LYRM7"/>
</dbReference>
<reference evidence="6 7" key="1">
    <citation type="journal article" date="2014" name="BMC Genomics">
        <title>Oil accumulation mechanisms of the oleaginous microalga Chlorella protothecoides revealed through its genome, transcriptomes, and proteomes.</title>
        <authorList>
            <person name="Gao C."/>
            <person name="Wang Y."/>
            <person name="Shen Y."/>
            <person name="Yan D."/>
            <person name="He X."/>
            <person name="Dai J."/>
            <person name="Wu Q."/>
        </authorList>
    </citation>
    <scope>NUCLEOTIDE SEQUENCE [LARGE SCALE GENOMIC DNA]</scope>
    <source>
        <strain evidence="6 7">0710</strain>
    </source>
</reference>
<dbReference type="GO" id="GO:0034551">
    <property type="term" value="P:mitochondrial respiratory chain complex III assembly"/>
    <property type="evidence" value="ECO:0007669"/>
    <property type="project" value="InterPro"/>
</dbReference>
<feature type="compositionally biased region" description="Basic and acidic residues" evidence="4">
    <location>
        <begin position="102"/>
        <end position="121"/>
    </location>
</feature>
<dbReference type="GO" id="GO:0005759">
    <property type="term" value="C:mitochondrial matrix"/>
    <property type="evidence" value="ECO:0007669"/>
    <property type="project" value="UniProtKB-SubCell"/>
</dbReference>
<evidence type="ECO:0000256" key="4">
    <source>
        <dbReference type="SAM" id="MobiDB-lite"/>
    </source>
</evidence>
<proteinExistence type="predicted"/>
<dbReference type="KEGG" id="apro:F751_4798"/>
<protein>
    <submittedName>
        <fullName evidence="6">Uncharacterized protein</fullName>
    </submittedName>
</protein>
<dbReference type="PANTHER" id="PTHR46749">
    <property type="entry name" value="COMPLEX III ASSEMBLY FACTOR LYRM7"/>
    <property type="match status" value="1"/>
</dbReference>
<evidence type="ECO:0000313" key="6">
    <source>
        <dbReference type="EMBL" id="KFM26305.1"/>
    </source>
</evidence>
<evidence type="ECO:0000313" key="7">
    <source>
        <dbReference type="Proteomes" id="UP000028924"/>
    </source>
</evidence>
<feature type="chain" id="PRO_5001828907" evidence="5">
    <location>
        <begin position="21"/>
        <end position="121"/>
    </location>
</feature>
<keyword evidence="7" id="KW-1185">Reference proteome</keyword>
<dbReference type="RefSeq" id="XP_011399201.1">
    <property type="nucleotide sequence ID" value="XM_011400899.1"/>
</dbReference>
<name>A0A087SKQ1_AUXPR</name>
<evidence type="ECO:0000256" key="2">
    <source>
        <dbReference type="ARBA" id="ARBA00023128"/>
    </source>
</evidence>
<keyword evidence="3" id="KW-0143">Chaperone</keyword>
<dbReference type="OrthoDB" id="529194at2759"/>
<evidence type="ECO:0000256" key="5">
    <source>
        <dbReference type="SAM" id="SignalP"/>
    </source>
</evidence>
<dbReference type="GO" id="GO:0044183">
    <property type="term" value="F:protein folding chaperone"/>
    <property type="evidence" value="ECO:0007669"/>
    <property type="project" value="TreeGrafter"/>
</dbReference>
<dbReference type="PANTHER" id="PTHR46749:SF1">
    <property type="entry name" value="COMPLEX III ASSEMBLY FACTOR LYRM7"/>
    <property type="match status" value="1"/>
</dbReference>
<gene>
    <name evidence="6" type="ORF">F751_4798</name>
</gene>
<evidence type="ECO:0000256" key="3">
    <source>
        <dbReference type="ARBA" id="ARBA00023186"/>
    </source>
</evidence>
<dbReference type="CDD" id="cd20267">
    <property type="entry name" value="Complex1_LYR_LYRM7"/>
    <property type="match status" value="1"/>
</dbReference>